<dbReference type="EMBL" id="CAFBMK010000057">
    <property type="protein sequence ID" value="CAB4911055.1"/>
    <property type="molecule type" value="Genomic_DNA"/>
</dbReference>
<accession>A0A6J7H362</accession>
<gene>
    <name evidence="1" type="ORF">UFOPK3564_01242</name>
</gene>
<dbReference type="AlphaFoldDB" id="A0A6J7H362"/>
<dbReference type="GO" id="GO:0005975">
    <property type="term" value="P:carbohydrate metabolic process"/>
    <property type="evidence" value="ECO:0007669"/>
    <property type="project" value="InterPro"/>
</dbReference>
<protein>
    <submittedName>
        <fullName evidence="1">Unannotated protein</fullName>
    </submittedName>
</protein>
<dbReference type="Gene3D" id="1.50.10.10">
    <property type="match status" value="1"/>
</dbReference>
<dbReference type="InterPro" id="IPR012341">
    <property type="entry name" value="6hp_glycosidase-like_sf"/>
</dbReference>
<evidence type="ECO:0000313" key="1">
    <source>
        <dbReference type="EMBL" id="CAB4911055.1"/>
    </source>
</evidence>
<name>A0A6J7H362_9ZZZZ</name>
<proteinExistence type="predicted"/>
<dbReference type="InterPro" id="IPR008928">
    <property type="entry name" value="6-hairpin_glycosidase_sf"/>
</dbReference>
<sequence>MVPVPQPGRPWRAGRGRAVAVTALTAVAIALPAPARAAPTAAGPSASAAGGAPFFLRYPTDQLGVPGAIETAELTPQGSLFTGRLELALRAGRAMRPWGDAVPRTLAGDGTPVHAWSRRVDGADVRATAFAVEAAGVPVVHLRLELTGRGTGRRPFHLGLDVGWLGQGLREELKGDLPRAPYRFPRNVASAGAGLLEQPGDPFDPAWTSTWTTGGVLGRSGSPLLAARVVPADRAAGVLVRRTTAPAPRPDDVAARLRVDGALRAGQRRRIDVVVPLRAVPAGHPALADRHDDGLARLRRTWRPVLDRGMRIETPEPAVDTAWRAGILAMLVPRHRLPDGRWVQTPNKFQYQASWIRDTTMIAHALDLLGFRREAGEDVEFLTRWQDGTGLLQSRVGQYDGMGQALWSFGDHVARSGDLAMARRLLPAVDAATAWIAERLALDPRWILPPSDPRDDNEHVPGHATGDLVWLAGGTRRVVALAEALGDEDRAEEWRALADRVADVARARTAEAARDGVVPPVLDADGGRRWGEMWMAWPTALLPATHPLVRATSDAAAADEREGLALWGGRLHLYLGLRRLHTELLAGRRPAVVDGLYATLAHLTSTGGTWEQGTAPLGSREVYRALGPHGWASADLLSLLHDMLVREDGDAVRLLDVLPPSWLRAGRTTRVLRARTAHGSVDVSLRTTRTGAVLRWSAAVPADVPLVFRAPDAVRRVRLPGVAPGRREIVLPGRRGTMRLRWTPGPTVLSGPDAVSTREGLRAAYAARARRR</sequence>
<dbReference type="SUPFAM" id="SSF48208">
    <property type="entry name" value="Six-hairpin glycosidases"/>
    <property type="match status" value="1"/>
</dbReference>
<reference evidence="1" key="1">
    <citation type="submission" date="2020-05" db="EMBL/GenBank/DDBJ databases">
        <authorList>
            <person name="Chiriac C."/>
            <person name="Salcher M."/>
            <person name="Ghai R."/>
            <person name="Kavagutti S V."/>
        </authorList>
    </citation>
    <scope>NUCLEOTIDE SEQUENCE</scope>
</reference>
<organism evidence="1">
    <name type="scientific">freshwater metagenome</name>
    <dbReference type="NCBI Taxonomy" id="449393"/>
    <lineage>
        <taxon>unclassified sequences</taxon>
        <taxon>metagenomes</taxon>
        <taxon>ecological metagenomes</taxon>
    </lineage>
</organism>